<dbReference type="PROSITE" id="PS50297">
    <property type="entry name" value="ANK_REP_REGION"/>
    <property type="match status" value="4"/>
</dbReference>
<protein>
    <submittedName>
        <fullName evidence="4">Uncharacterized protein</fullName>
    </submittedName>
</protein>
<evidence type="ECO:0000313" key="4">
    <source>
        <dbReference type="EMBL" id="CAB3386603.1"/>
    </source>
</evidence>
<dbReference type="SMART" id="SM00248">
    <property type="entry name" value="ANK"/>
    <property type="match status" value="14"/>
</dbReference>
<feature type="repeat" description="ANK" evidence="3">
    <location>
        <begin position="10"/>
        <end position="42"/>
    </location>
</feature>
<feature type="repeat" description="ANK" evidence="3">
    <location>
        <begin position="273"/>
        <end position="297"/>
    </location>
</feature>
<dbReference type="PROSITE" id="PS50088">
    <property type="entry name" value="ANK_REPEAT"/>
    <property type="match status" value="5"/>
</dbReference>
<dbReference type="InterPro" id="IPR036770">
    <property type="entry name" value="Ankyrin_rpt-contain_sf"/>
</dbReference>
<keyword evidence="2 3" id="KW-0040">ANK repeat</keyword>
<feature type="repeat" description="ANK" evidence="3">
    <location>
        <begin position="342"/>
        <end position="374"/>
    </location>
</feature>
<dbReference type="Pfam" id="PF00023">
    <property type="entry name" value="Ank"/>
    <property type="match status" value="1"/>
</dbReference>
<feature type="repeat" description="ANK" evidence="3">
    <location>
        <begin position="442"/>
        <end position="476"/>
    </location>
</feature>
<dbReference type="PANTHER" id="PTHR24198">
    <property type="entry name" value="ANKYRIN REPEAT AND PROTEIN KINASE DOMAIN-CONTAINING PROTEIN"/>
    <property type="match status" value="1"/>
</dbReference>
<dbReference type="PANTHER" id="PTHR24198:SF165">
    <property type="entry name" value="ANKYRIN REPEAT-CONTAINING PROTEIN-RELATED"/>
    <property type="match status" value="1"/>
</dbReference>
<evidence type="ECO:0000256" key="2">
    <source>
        <dbReference type="ARBA" id="ARBA00023043"/>
    </source>
</evidence>
<evidence type="ECO:0000256" key="3">
    <source>
        <dbReference type="PROSITE-ProRule" id="PRU00023"/>
    </source>
</evidence>
<dbReference type="Gene3D" id="1.25.40.20">
    <property type="entry name" value="Ankyrin repeat-containing domain"/>
    <property type="match status" value="3"/>
</dbReference>
<reference evidence="4 5" key="1">
    <citation type="submission" date="2020-04" db="EMBL/GenBank/DDBJ databases">
        <authorList>
            <person name="Alioto T."/>
            <person name="Alioto T."/>
            <person name="Gomez Garrido J."/>
        </authorList>
    </citation>
    <scope>NUCLEOTIDE SEQUENCE [LARGE SCALE GENOMIC DNA]</scope>
</reference>
<dbReference type="InterPro" id="IPR002110">
    <property type="entry name" value="Ankyrin_rpt"/>
</dbReference>
<organism evidence="4 5">
    <name type="scientific">Cloeon dipterum</name>
    <dbReference type="NCBI Taxonomy" id="197152"/>
    <lineage>
        <taxon>Eukaryota</taxon>
        <taxon>Metazoa</taxon>
        <taxon>Ecdysozoa</taxon>
        <taxon>Arthropoda</taxon>
        <taxon>Hexapoda</taxon>
        <taxon>Insecta</taxon>
        <taxon>Pterygota</taxon>
        <taxon>Palaeoptera</taxon>
        <taxon>Ephemeroptera</taxon>
        <taxon>Pisciforma</taxon>
        <taxon>Baetidae</taxon>
        <taxon>Cloeon</taxon>
    </lineage>
</organism>
<dbReference type="OrthoDB" id="2384350at2759"/>
<proteinExistence type="predicted"/>
<evidence type="ECO:0000256" key="1">
    <source>
        <dbReference type="ARBA" id="ARBA00022737"/>
    </source>
</evidence>
<keyword evidence="1" id="KW-0677">Repeat</keyword>
<keyword evidence="5" id="KW-1185">Reference proteome</keyword>
<dbReference type="PRINTS" id="PR01415">
    <property type="entry name" value="ANKYRIN"/>
</dbReference>
<dbReference type="SUPFAM" id="SSF48403">
    <property type="entry name" value="Ankyrin repeat"/>
    <property type="match status" value="2"/>
</dbReference>
<dbReference type="AlphaFoldDB" id="A0A8S1E0V7"/>
<feature type="repeat" description="ANK" evidence="3">
    <location>
        <begin position="208"/>
        <end position="240"/>
    </location>
</feature>
<accession>A0A8S1E0V7</accession>
<comment type="caution">
    <text evidence="4">The sequence shown here is derived from an EMBL/GenBank/DDBJ whole genome shotgun (WGS) entry which is preliminary data.</text>
</comment>
<dbReference type="Pfam" id="PF12796">
    <property type="entry name" value="Ank_2"/>
    <property type="match status" value="4"/>
</dbReference>
<name>A0A8S1E0V7_9INSE</name>
<evidence type="ECO:0000313" key="5">
    <source>
        <dbReference type="Proteomes" id="UP000494165"/>
    </source>
</evidence>
<dbReference type="EMBL" id="CADEPI010000495">
    <property type="protein sequence ID" value="CAB3386603.1"/>
    <property type="molecule type" value="Genomic_DNA"/>
</dbReference>
<dbReference type="Proteomes" id="UP000494165">
    <property type="component" value="Unassembled WGS sequence"/>
</dbReference>
<gene>
    <name evidence="4" type="ORF">CLODIP_2_CD13555</name>
</gene>
<sequence length="542" mass="59840">MASHENENEQGLTPLMIAARDENLEACITLLQQGADVRAETESGETILHFAALNKQHGHEIAWMLVDQFKLDLTKRDVEGNEAIIHGIRNGNFRFAEELFRLRQCEAINLFHLLISLNRSDVALLVHAWNPLLIREVDGSGRNALHLAAEFADLTVCLMLIGMGIDPASSCNLGTVLHRAPLNKNHGIEIIRYFVNLKLDLNEVSAESGFLPLHAAFAAGHLEIAHEMVKLGAVVDTKNWNNFLFFSIAANNYESAKFIHDLNGDLIMRMNLDGRTALHLAAEFADAEMMRWILSTGIGSQYFLDNWTCSILHHVAFNWQFGPQLVRLLSSIGVDLNSKDEGQNTPLKFALRAINLDVAQELLNHGANLNSENEDVNLLHLCIIENNLEGAKFLHSVDPELVQELSSGGMNSLHLAAAFADLKMCQWIFELNIDVMEKSDEDGKTVLHCAAFNFNHGASLVQFFVSKGVNVSEKNFASKTALHTALLEKNIGFATELLQAGAEFKAILDDQGVQELNKITSTGHSGCLIIDNTVAKVVPLCG</sequence>